<evidence type="ECO:0000313" key="3">
    <source>
        <dbReference type="Proteomes" id="UP001497382"/>
    </source>
</evidence>
<name>A0AAV1Z7W4_9ARAC</name>
<keyword evidence="3" id="KW-1185">Reference proteome</keyword>
<keyword evidence="1" id="KW-0175">Coiled coil</keyword>
<dbReference type="AlphaFoldDB" id="A0AAV1Z7W4"/>
<comment type="caution">
    <text evidence="2">The sequence shown here is derived from an EMBL/GenBank/DDBJ whole genome shotgun (WGS) entry which is preliminary data.</text>
</comment>
<accession>A0AAV1Z7W4</accession>
<feature type="coiled-coil region" evidence="1">
    <location>
        <begin position="214"/>
        <end position="241"/>
    </location>
</feature>
<protein>
    <submittedName>
        <fullName evidence="2">Uncharacterized protein</fullName>
    </submittedName>
</protein>
<feature type="coiled-coil region" evidence="1">
    <location>
        <begin position="72"/>
        <end position="164"/>
    </location>
</feature>
<evidence type="ECO:0000313" key="2">
    <source>
        <dbReference type="EMBL" id="CAL1266994.1"/>
    </source>
</evidence>
<gene>
    <name evidence="2" type="ORF">LARSCL_LOCUS3398</name>
</gene>
<dbReference type="Proteomes" id="UP001497382">
    <property type="component" value="Unassembled WGS sequence"/>
</dbReference>
<proteinExistence type="predicted"/>
<organism evidence="2 3">
    <name type="scientific">Larinioides sclopetarius</name>
    <dbReference type="NCBI Taxonomy" id="280406"/>
    <lineage>
        <taxon>Eukaryota</taxon>
        <taxon>Metazoa</taxon>
        <taxon>Ecdysozoa</taxon>
        <taxon>Arthropoda</taxon>
        <taxon>Chelicerata</taxon>
        <taxon>Arachnida</taxon>
        <taxon>Araneae</taxon>
        <taxon>Araneomorphae</taxon>
        <taxon>Entelegynae</taxon>
        <taxon>Araneoidea</taxon>
        <taxon>Araneidae</taxon>
        <taxon>Larinioides</taxon>
    </lineage>
</organism>
<sequence length="315" mass="37116">MTKLDLNAILEEICSWKTLLKRRDEEIDTLQQQLNNMLKQNKLLKDTHASHLHEISQLNNAVSSLHILISRLQNCEVERKTLLSEKQNLKNCLDEKEKAQQRKIEELKKELEQIKSAHREDMKHEFQQAEFKAQSTLESFMNKIREKENQILVLQDEITKLKSEKNQEIFKIQMEYEEKVNKLKSRLSKHRGVNSFQDGLKKDDIFRQKFIKIEKESKEEILKLNNEIKDLKSQIEALKHSCVCINSLNGGAEFENKMQSIFTKNPNQHSKRLKIDDSHRTESSFDINKINANNSNLVKPIKKKLFNLDSNYFGK</sequence>
<reference evidence="2 3" key="1">
    <citation type="submission" date="2024-04" db="EMBL/GenBank/DDBJ databases">
        <authorList>
            <person name="Rising A."/>
            <person name="Reimegard J."/>
            <person name="Sonavane S."/>
            <person name="Akerstrom W."/>
            <person name="Nylinder S."/>
            <person name="Hedman E."/>
            <person name="Kallberg Y."/>
        </authorList>
    </citation>
    <scope>NUCLEOTIDE SEQUENCE [LARGE SCALE GENOMIC DNA]</scope>
</reference>
<dbReference type="InterPro" id="IPR038827">
    <property type="entry name" value="CCDC152"/>
</dbReference>
<dbReference type="EMBL" id="CAXIEN010000025">
    <property type="protein sequence ID" value="CAL1266994.1"/>
    <property type="molecule type" value="Genomic_DNA"/>
</dbReference>
<evidence type="ECO:0000256" key="1">
    <source>
        <dbReference type="SAM" id="Coils"/>
    </source>
</evidence>
<feature type="coiled-coil region" evidence="1">
    <location>
        <begin position="20"/>
        <end position="47"/>
    </location>
</feature>
<dbReference type="PANTHER" id="PTHR35253">
    <property type="entry name" value="COILED-COIL DOMAIN-CONTAINING PROTEIN 152"/>
    <property type="match status" value="1"/>
</dbReference>
<dbReference type="PANTHER" id="PTHR35253:SF1">
    <property type="entry name" value="COILED-COIL DOMAIN-CONTAINING PROTEIN 152"/>
    <property type="match status" value="1"/>
</dbReference>